<dbReference type="AlphaFoldDB" id="A0A8K0FX87"/>
<dbReference type="InterPro" id="IPR036397">
    <property type="entry name" value="RNaseH_sf"/>
</dbReference>
<reference evidence="1" key="1">
    <citation type="submission" date="2019-08" db="EMBL/GenBank/DDBJ databases">
        <title>The genome of the North American firefly Photinus pyralis.</title>
        <authorList>
            <consortium name="Photinus pyralis genome working group"/>
            <person name="Fallon T.R."/>
            <person name="Sander Lower S.E."/>
            <person name="Weng J.-K."/>
        </authorList>
    </citation>
    <scope>NUCLEOTIDE SEQUENCE</scope>
    <source>
        <strain evidence="1">TRF0915ILg1</strain>
        <tissue evidence="1">Whole body</tissue>
    </source>
</reference>
<proteinExistence type="predicted"/>
<dbReference type="OrthoDB" id="6774279at2759"/>
<evidence type="ECO:0008006" key="3">
    <source>
        <dbReference type="Google" id="ProtNLM"/>
    </source>
</evidence>
<protein>
    <recommendedName>
        <fullName evidence="3">Tc1-like transposase DDE domain-containing protein</fullName>
    </recommendedName>
</protein>
<evidence type="ECO:0000313" key="2">
    <source>
        <dbReference type="Proteomes" id="UP000801492"/>
    </source>
</evidence>
<organism evidence="1 2">
    <name type="scientific">Ignelater luminosus</name>
    <name type="common">Cucubano</name>
    <name type="synonym">Pyrophorus luminosus</name>
    <dbReference type="NCBI Taxonomy" id="2038154"/>
    <lineage>
        <taxon>Eukaryota</taxon>
        <taxon>Metazoa</taxon>
        <taxon>Ecdysozoa</taxon>
        <taxon>Arthropoda</taxon>
        <taxon>Hexapoda</taxon>
        <taxon>Insecta</taxon>
        <taxon>Pterygota</taxon>
        <taxon>Neoptera</taxon>
        <taxon>Endopterygota</taxon>
        <taxon>Coleoptera</taxon>
        <taxon>Polyphaga</taxon>
        <taxon>Elateriformia</taxon>
        <taxon>Elateroidea</taxon>
        <taxon>Elateridae</taxon>
        <taxon>Agrypninae</taxon>
        <taxon>Pyrophorini</taxon>
        <taxon>Ignelater</taxon>
    </lineage>
</organism>
<comment type="caution">
    <text evidence="1">The sequence shown here is derived from an EMBL/GenBank/DDBJ whole genome shotgun (WGS) entry which is preliminary data.</text>
</comment>
<name>A0A8K0FX87_IGNLU</name>
<sequence>MNAHFYVENILEEHVMPFALSIENNFILMQDNARRHVARELLDYLRFVNIPTIDWVPPVRCTKTYTHTDRLVDSKDLAADAFAEYSSSVYADNPFTYNTSKVDETLFQHLLDINETIKTDFITQEDYKLAIKKLNQKD</sequence>
<dbReference type="EMBL" id="VTPC01091182">
    <property type="protein sequence ID" value="KAF2879387.1"/>
    <property type="molecule type" value="Genomic_DNA"/>
</dbReference>
<dbReference type="Gene3D" id="3.30.420.10">
    <property type="entry name" value="Ribonuclease H-like superfamily/Ribonuclease H"/>
    <property type="match status" value="1"/>
</dbReference>
<dbReference type="Proteomes" id="UP000801492">
    <property type="component" value="Unassembled WGS sequence"/>
</dbReference>
<keyword evidence="2" id="KW-1185">Reference proteome</keyword>
<evidence type="ECO:0000313" key="1">
    <source>
        <dbReference type="EMBL" id="KAF2879387.1"/>
    </source>
</evidence>
<gene>
    <name evidence="1" type="ORF">ILUMI_26782</name>
</gene>
<accession>A0A8K0FX87</accession>
<dbReference type="GO" id="GO:0003676">
    <property type="term" value="F:nucleic acid binding"/>
    <property type="evidence" value="ECO:0007669"/>
    <property type="project" value="InterPro"/>
</dbReference>